<dbReference type="Gene3D" id="1.20.81.30">
    <property type="entry name" value="Type II secretion system (T2SS), domain F"/>
    <property type="match status" value="2"/>
</dbReference>
<dbReference type="AlphaFoldDB" id="A0A517T780"/>
<dbReference type="GO" id="GO:0005886">
    <property type="term" value="C:plasma membrane"/>
    <property type="evidence" value="ECO:0007669"/>
    <property type="project" value="UniProtKB-SubCell"/>
</dbReference>
<evidence type="ECO:0000256" key="2">
    <source>
        <dbReference type="ARBA" id="ARBA00005745"/>
    </source>
</evidence>
<evidence type="ECO:0000256" key="7">
    <source>
        <dbReference type="ARBA" id="ARBA00023136"/>
    </source>
</evidence>
<proteinExistence type="inferred from homology"/>
<comment type="similarity">
    <text evidence="2">Belongs to the GSP F family.</text>
</comment>
<keyword evidence="3" id="KW-1003">Cell membrane</keyword>
<accession>A0A517T780</accession>
<keyword evidence="7 8" id="KW-0472">Membrane</keyword>
<evidence type="ECO:0000313" key="11">
    <source>
        <dbReference type="Proteomes" id="UP000319976"/>
    </source>
</evidence>
<keyword evidence="6 8" id="KW-1133">Transmembrane helix</keyword>
<evidence type="ECO:0000259" key="9">
    <source>
        <dbReference type="Pfam" id="PF00482"/>
    </source>
</evidence>
<organism evidence="10 11">
    <name type="scientific">Calycomorphotria hydatis</name>
    <dbReference type="NCBI Taxonomy" id="2528027"/>
    <lineage>
        <taxon>Bacteria</taxon>
        <taxon>Pseudomonadati</taxon>
        <taxon>Planctomycetota</taxon>
        <taxon>Planctomycetia</taxon>
        <taxon>Planctomycetales</taxon>
        <taxon>Planctomycetaceae</taxon>
        <taxon>Calycomorphotria</taxon>
    </lineage>
</organism>
<dbReference type="InterPro" id="IPR042094">
    <property type="entry name" value="T2SS_GspF_sf"/>
</dbReference>
<sequence length="349" mass="37673">MLGATAPVPTKSLAICSRNLATLLESGVDIKKSFRVAGERSGDPRVRYRFAEISREISSGEDIASAMSRQGDAFPRLFREMVSVGEQTGAFPEVLRSLAEHYENNLRLRKMFIGALIWPAFQLVAAILIIALLIFILGIIASIRGGEPIDVLGWGLTGTSGALTWLLMTFGSMTVVFVAYKIIRSSLSGAQFVDTLLLKVPVLGKALRSLAIARFSWAFAMTQQAGMPIDKSLVASFRATSNGAFTSAAGEVWAAVEGGENFTTALAHTELFPSDYLHIVEVGEQSGTVPETLERIGPELEEEARRSLTALVAAAAWLIWALVAGFIIMVIFSIFSFYLNALNDAMSGV</sequence>
<evidence type="ECO:0000256" key="1">
    <source>
        <dbReference type="ARBA" id="ARBA00004429"/>
    </source>
</evidence>
<comment type="subcellular location">
    <subcellularLocation>
        <location evidence="1">Cell inner membrane</location>
        <topology evidence="1">Multi-pass membrane protein</topology>
    </subcellularLocation>
</comment>
<dbReference type="KEGG" id="chya:V22_14580"/>
<feature type="domain" description="Type II secretion system protein GspF" evidence="9">
    <location>
        <begin position="219"/>
        <end position="335"/>
    </location>
</feature>
<dbReference type="FunFam" id="1.20.81.30:FF:000001">
    <property type="entry name" value="Type II secretion system protein F"/>
    <property type="match status" value="1"/>
</dbReference>
<keyword evidence="11" id="KW-1185">Reference proteome</keyword>
<keyword evidence="4" id="KW-0997">Cell inner membrane</keyword>
<evidence type="ECO:0000256" key="3">
    <source>
        <dbReference type="ARBA" id="ARBA00022475"/>
    </source>
</evidence>
<evidence type="ECO:0000313" key="10">
    <source>
        <dbReference type="EMBL" id="QDT64227.1"/>
    </source>
</evidence>
<feature type="domain" description="Type II secretion system protein GspF" evidence="9">
    <location>
        <begin position="18"/>
        <end position="137"/>
    </location>
</feature>
<evidence type="ECO:0000256" key="4">
    <source>
        <dbReference type="ARBA" id="ARBA00022519"/>
    </source>
</evidence>
<feature type="transmembrane region" description="Helical" evidence="8">
    <location>
        <begin position="310"/>
        <end position="339"/>
    </location>
</feature>
<dbReference type="InterPro" id="IPR018076">
    <property type="entry name" value="T2SS_GspF_dom"/>
</dbReference>
<keyword evidence="5 8" id="KW-0812">Transmembrane</keyword>
<evidence type="ECO:0000256" key="6">
    <source>
        <dbReference type="ARBA" id="ARBA00022989"/>
    </source>
</evidence>
<dbReference type="InterPro" id="IPR003004">
    <property type="entry name" value="GspF/PilC"/>
</dbReference>
<dbReference type="OrthoDB" id="211600at2"/>
<reference evidence="10 11" key="1">
    <citation type="submission" date="2019-02" db="EMBL/GenBank/DDBJ databases">
        <title>Deep-cultivation of Planctomycetes and their phenomic and genomic characterization uncovers novel biology.</title>
        <authorList>
            <person name="Wiegand S."/>
            <person name="Jogler M."/>
            <person name="Boedeker C."/>
            <person name="Pinto D."/>
            <person name="Vollmers J."/>
            <person name="Rivas-Marin E."/>
            <person name="Kohn T."/>
            <person name="Peeters S.H."/>
            <person name="Heuer A."/>
            <person name="Rast P."/>
            <person name="Oberbeckmann S."/>
            <person name="Bunk B."/>
            <person name="Jeske O."/>
            <person name="Meyerdierks A."/>
            <person name="Storesund J.E."/>
            <person name="Kallscheuer N."/>
            <person name="Luecker S."/>
            <person name="Lage O.M."/>
            <person name="Pohl T."/>
            <person name="Merkel B.J."/>
            <person name="Hornburger P."/>
            <person name="Mueller R.-W."/>
            <person name="Bruemmer F."/>
            <person name="Labrenz M."/>
            <person name="Spormann A.M."/>
            <person name="Op den Camp H."/>
            <person name="Overmann J."/>
            <person name="Amann R."/>
            <person name="Jetten M.S.M."/>
            <person name="Mascher T."/>
            <person name="Medema M.H."/>
            <person name="Devos D.P."/>
            <person name="Kaster A.-K."/>
            <person name="Ovreas L."/>
            <person name="Rohde M."/>
            <person name="Galperin M.Y."/>
            <person name="Jogler C."/>
        </authorList>
    </citation>
    <scope>NUCLEOTIDE SEQUENCE [LARGE SCALE GENOMIC DNA]</scope>
    <source>
        <strain evidence="10 11">V22</strain>
    </source>
</reference>
<feature type="transmembrane region" description="Helical" evidence="8">
    <location>
        <begin position="163"/>
        <end position="183"/>
    </location>
</feature>
<evidence type="ECO:0000256" key="5">
    <source>
        <dbReference type="ARBA" id="ARBA00022692"/>
    </source>
</evidence>
<dbReference type="Proteomes" id="UP000319976">
    <property type="component" value="Chromosome"/>
</dbReference>
<dbReference type="EMBL" id="CP036316">
    <property type="protein sequence ID" value="QDT64227.1"/>
    <property type="molecule type" value="Genomic_DNA"/>
</dbReference>
<dbReference type="PANTHER" id="PTHR30012">
    <property type="entry name" value="GENERAL SECRETION PATHWAY PROTEIN"/>
    <property type="match status" value="1"/>
</dbReference>
<dbReference type="PANTHER" id="PTHR30012:SF0">
    <property type="entry name" value="TYPE II SECRETION SYSTEM PROTEIN F-RELATED"/>
    <property type="match status" value="1"/>
</dbReference>
<protein>
    <submittedName>
        <fullName evidence="10">Type II secretion system protein F</fullName>
    </submittedName>
</protein>
<name>A0A517T780_9PLAN</name>
<gene>
    <name evidence="10" type="primary">epsF_3</name>
    <name evidence="10" type="ORF">V22_14580</name>
</gene>
<dbReference type="Pfam" id="PF00482">
    <property type="entry name" value="T2SSF"/>
    <property type="match status" value="2"/>
</dbReference>
<feature type="transmembrane region" description="Helical" evidence="8">
    <location>
        <begin position="116"/>
        <end position="143"/>
    </location>
</feature>
<evidence type="ECO:0000256" key="8">
    <source>
        <dbReference type="SAM" id="Phobius"/>
    </source>
</evidence>